<evidence type="ECO:0000313" key="2">
    <source>
        <dbReference type="EMBL" id="TKC05014.1"/>
    </source>
</evidence>
<sequence length="178" mass="20659">MSKKIEEYVKENKKAFDIGVPSEDLWCKIEVGLNERESGKKKKRLGLPFWLGAAASLLAGMTFVFMYTYFNRKKEVEIADVNPGYAKKEMKFASLIEEKKDSLQIYAKDNPDLYNKFSNDLLELNKDYINLKMELQHSPDQKLVVQAMVRNLEIQLQIINQQLSVISQVNAYKKENQI</sequence>
<keyword evidence="1" id="KW-0472">Membrane</keyword>
<keyword evidence="1" id="KW-0812">Transmembrane</keyword>
<keyword evidence="1" id="KW-1133">Transmembrane helix</keyword>
<reference evidence="2 3" key="1">
    <citation type="submission" date="2019-04" db="EMBL/GenBank/DDBJ databases">
        <title>Pedobacter sp. RP-3-15 sp. nov., isolated from Arctic soil.</title>
        <authorList>
            <person name="Dahal R.H."/>
            <person name="Kim D.-U."/>
        </authorList>
    </citation>
    <scope>NUCLEOTIDE SEQUENCE [LARGE SCALE GENOMIC DNA]</scope>
    <source>
        <strain evidence="2 3">RP-3-15</strain>
    </source>
</reference>
<protein>
    <recommendedName>
        <fullName evidence="4">Anti-sigma factor</fullName>
    </recommendedName>
</protein>
<gene>
    <name evidence="2" type="ORF">FA047_14695</name>
</gene>
<dbReference type="RefSeq" id="WP_136836833.1">
    <property type="nucleotide sequence ID" value="NZ_SWBQ01000004.1"/>
</dbReference>
<organism evidence="2 3">
    <name type="scientific">Pedobacter frigoris</name>
    <dbReference type="NCBI Taxonomy" id="2571272"/>
    <lineage>
        <taxon>Bacteria</taxon>
        <taxon>Pseudomonadati</taxon>
        <taxon>Bacteroidota</taxon>
        <taxon>Sphingobacteriia</taxon>
        <taxon>Sphingobacteriales</taxon>
        <taxon>Sphingobacteriaceae</taxon>
        <taxon>Pedobacter</taxon>
    </lineage>
</organism>
<dbReference type="OrthoDB" id="1120747at2"/>
<dbReference type="EMBL" id="SWBQ01000004">
    <property type="protein sequence ID" value="TKC05014.1"/>
    <property type="molecule type" value="Genomic_DNA"/>
</dbReference>
<keyword evidence="3" id="KW-1185">Reference proteome</keyword>
<evidence type="ECO:0000256" key="1">
    <source>
        <dbReference type="SAM" id="Phobius"/>
    </source>
</evidence>
<comment type="caution">
    <text evidence="2">The sequence shown here is derived from an EMBL/GenBank/DDBJ whole genome shotgun (WGS) entry which is preliminary data.</text>
</comment>
<feature type="transmembrane region" description="Helical" evidence="1">
    <location>
        <begin position="49"/>
        <end position="70"/>
    </location>
</feature>
<dbReference type="Proteomes" id="UP000307244">
    <property type="component" value="Unassembled WGS sequence"/>
</dbReference>
<dbReference type="AlphaFoldDB" id="A0A4U1CDH7"/>
<name>A0A4U1CDH7_9SPHI</name>
<accession>A0A4U1CDH7</accession>
<proteinExistence type="predicted"/>
<evidence type="ECO:0008006" key="4">
    <source>
        <dbReference type="Google" id="ProtNLM"/>
    </source>
</evidence>
<evidence type="ECO:0000313" key="3">
    <source>
        <dbReference type="Proteomes" id="UP000307244"/>
    </source>
</evidence>